<comment type="caution">
    <text evidence="3">The sequence shown here is derived from an EMBL/GenBank/DDBJ whole genome shotgun (WGS) entry which is preliminary data.</text>
</comment>
<feature type="transmembrane region" description="Helical" evidence="1">
    <location>
        <begin position="123"/>
        <end position="144"/>
    </location>
</feature>
<feature type="transmembrane region" description="Helical" evidence="1">
    <location>
        <begin position="256"/>
        <end position="274"/>
    </location>
</feature>
<keyword evidence="4" id="KW-1185">Reference proteome</keyword>
<dbReference type="EMBL" id="JAAXOO010000008">
    <property type="protein sequence ID" value="NKY37316.1"/>
    <property type="molecule type" value="Genomic_DNA"/>
</dbReference>
<organism evidence="3 4">
    <name type="scientific">Nocardia speluncae</name>
    <dbReference type="NCBI Taxonomy" id="419477"/>
    <lineage>
        <taxon>Bacteria</taxon>
        <taxon>Bacillati</taxon>
        <taxon>Actinomycetota</taxon>
        <taxon>Actinomycetes</taxon>
        <taxon>Mycobacteriales</taxon>
        <taxon>Nocardiaceae</taxon>
        <taxon>Nocardia</taxon>
    </lineage>
</organism>
<feature type="transmembrane region" description="Helical" evidence="1">
    <location>
        <begin position="156"/>
        <end position="175"/>
    </location>
</feature>
<evidence type="ECO:0000259" key="2">
    <source>
        <dbReference type="Pfam" id="PF02517"/>
    </source>
</evidence>
<feature type="transmembrane region" description="Helical" evidence="1">
    <location>
        <begin position="25"/>
        <end position="43"/>
    </location>
</feature>
<evidence type="ECO:0000256" key="1">
    <source>
        <dbReference type="SAM" id="Phobius"/>
    </source>
</evidence>
<feature type="transmembrane region" description="Helical" evidence="1">
    <location>
        <begin position="205"/>
        <end position="227"/>
    </location>
</feature>
<dbReference type="GO" id="GO:0004175">
    <property type="term" value="F:endopeptidase activity"/>
    <property type="evidence" value="ECO:0007669"/>
    <property type="project" value="UniProtKB-ARBA"/>
</dbReference>
<dbReference type="Proteomes" id="UP000565715">
    <property type="component" value="Unassembled WGS sequence"/>
</dbReference>
<keyword evidence="1" id="KW-0812">Transmembrane</keyword>
<reference evidence="3 4" key="1">
    <citation type="submission" date="2020-04" db="EMBL/GenBank/DDBJ databases">
        <title>MicrobeNet Type strains.</title>
        <authorList>
            <person name="Nicholson A.C."/>
        </authorList>
    </citation>
    <scope>NUCLEOTIDE SEQUENCE [LARGE SCALE GENOMIC DNA]</scope>
    <source>
        <strain evidence="3 4">DSM 45078</strain>
    </source>
</reference>
<sequence>MSFARRELRARVAADVPKGLSKGRAAVMVVGFAVVMLVSNSIASSVHQPVAALIVGPGLACVVAWFYIWAGRRIERRRVVEFPRRGAGLHLVVGAVSGMGLAAVAIGFLALAGVYRISGWGSVSGALAVAGAMCAVAVAEEVFFRGVVFRLIWGRWGTAVALVVSAVIFGLVHLINPDASVWGAIAIAVEAGLLLGAAYLATGSLWLAIGLHFGWNTATVGIFGTVASGSEARESLVTAVTTGPDWLSGGRFGPEASIVSVLVCSAATVLLLYLGHRRGRLSPRNS</sequence>
<keyword evidence="3" id="KW-0482">Metalloprotease</keyword>
<feature type="transmembrane region" description="Helical" evidence="1">
    <location>
        <begin position="91"/>
        <end position="117"/>
    </location>
</feature>
<dbReference type="GO" id="GO:0008237">
    <property type="term" value="F:metallopeptidase activity"/>
    <property type="evidence" value="ECO:0007669"/>
    <property type="project" value="UniProtKB-KW"/>
</dbReference>
<feature type="transmembrane region" description="Helical" evidence="1">
    <location>
        <begin position="181"/>
        <end position="200"/>
    </location>
</feature>
<dbReference type="GO" id="GO:0080120">
    <property type="term" value="P:CAAX-box protein maturation"/>
    <property type="evidence" value="ECO:0007669"/>
    <property type="project" value="UniProtKB-ARBA"/>
</dbReference>
<proteinExistence type="predicted"/>
<accession>A0A846XRE8</accession>
<keyword evidence="1" id="KW-0472">Membrane</keyword>
<keyword evidence="1" id="KW-1133">Transmembrane helix</keyword>
<dbReference type="PANTHER" id="PTHR39430">
    <property type="entry name" value="MEMBRANE-ASSOCIATED PROTEASE-RELATED"/>
    <property type="match status" value="1"/>
</dbReference>
<feature type="domain" description="CAAX prenyl protease 2/Lysostaphin resistance protein A-like" evidence="2">
    <location>
        <begin position="126"/>
        <end position="217"/>
    </location>
</feature>
<dbReference type="RefSeq" id="WP_157112721.1">
    <property type="nucleotide sequence ID" value="NZ_JAAXOO010000008.1"/>
</dbReference>
<gene>
    <name evidence="3" type="ORF">HGA13_30230</name>
</gene>
<dbReference type="AlphaFoldDB" id="A0A846XRE8"/>
<dbReference type="GO" id="GO:0006508">
    <property type="term" value="P:proteolysis"/>
    <property type="evidence" value="ECO:0007669"/>
    <property type="project" value="UniProtKB-KW"/>
</dbReference>
<keyword evidence="3" id="KW-0378">Hydrolase</keyword>
<protein>
    <submittedName>
        <fullName evidence="3">CPBP family intramembrane metalloprotease</fullName>
    </submittedName>
</protein>
<feature type="transmembrane region" description="Helical" evidence="1">
    <location>
        <begin position="49"/>
        <end position="70"/>
    </location>
</feature>
<evidence type="ECO:0000313" key="4">
    <source>
        <dbReference type="Proteomes" id="UP000565715"/>
    </source>
</evidence>
<name>A0A846XRE8_9NOCA</name>
<evidence type="ECO:0000313" key="3">
    <source>
        <dbReference type="EMBL" id="NKY37316.1"/>
    </source>
</evidence>
<dbReference type="InterPro" id="IPR003675">
    <property type="entry name" value="Rce1/LyrA-like_dom"/>
</dbReference>
<keyword evidence="3" id="KW-0645">Protease</keyword>
<dbReference type="PANTHER" id="PTHR39430:SF1">
    <property type="entry name" value="PROTEASE"/>
    <property type="match status" value="1"/>
</dbReference>
<dbReference type="Pfam" id="PF02517">
    <property type="entry name" value="Rce1-like"/>
    <property type="match status" value="1"/>
</dbReference>